<name>A0A6J6KXH8_9ZZZZ</name>
<accession>A0A6J6KXH8</accession>
<dbReference type="PANTHER" id="PTHR33449:SF1">
    <property type="entry name" value="NUCLEOID-ASSOCIATED PROTEIN YBAB"/>
    <property type="match status" value="1"/>
</dbReference>
<evidence type="ECO:0000256" key="1">
    <source>
        <dbReference type="ARBA" id="ARBA00023125"/>
    </source>
</evidence>
<keyword evidence="1" id="KW-0238">DNA-binding</keyword>
<sequence>MAKQKPQMNAMMRQVQQMQSDMLAAQEALASEMIEATSGGGMVKAVVSGSGELREVIISPEVVDPEDIEMLQDLVVAAVGEALREAEARKSAALGGATGGLDLDKFGLGGLLG</sequence>
<dbReference type="EMBL" id="CAEZWM010000043">
    <property type="protein sequence ID" value="CAB4652689.1"/>
    <property type="molecule type" value="Genomic_DNA"/>
</dbReference>
<dbReference type="SUPFAM" id="SSF82607">
    <property type="entry name" value="YbaB-like"/>
    <property type="match status" value="1"/>
</dbReference>
<dbReference type="InterPro" id="IPR036894">
    <property type="entry name" value="YbaB-like_sf"/>
</dbReference>
<protein>
    <submittedName>
        <fullName evidence="2">Unannotated protein</fullName>
    </submittedName>
</protein>
<dbReference type="NCBIfam" id="TIGR00103">
    <property type="entry name" value="DNA_YbaB_EbfC"/>
    <property type="match status" value="1"/>
</dbReference>
<dbReference type="PIRSF" id="PIRSF004555">
    <property type="entry name" value="UCP004555"/>
    <property type="match status" value="1"/>
</dbReference>
<dbReference type="HAMAP" id="MF_00274">
    <property type="entry name" value="DNA_YbaB_EbfC"/>
    <property type="match status" value="1"/>
</dbReference>
<dbReference type="InterPro" id="IPR004401">
    <property type="entry name" value="YbaB/EbfC"/>
</dbReference>
<proteinExistence type="inferred from homology"/>
<evidence type="ECO:0000313" key="2">
    <source>
        <dbReference type="EMBL" id="CAB4652689.1"/>
    </source>
</evidence>
<organism evidence="2">
    <name type="scientific">freshwater metagenome</name>
    <dbReference type="NCBI Taxonomy" id="449393"/>
    <lineage>
        <taxon>unclassified sequences</taxon>
        <taxon>metagenomes</taxon>
        <taxon>ecological metagenomes</taxon>
    </lineage>
</organism>
<dbReference type="GO" id="GO:0003677">
    <property type="term" value="F:DNA binding"/>
    <property type="evidence" value="ECO:0007669"/>
    <property type="project" value="UniProtKB-KW"/>
</dbReference>
<gene>
    <name evidence="2" type="ORF">UFOPK2242_00501</name>
</gene>
<dbReference type="Pfam" id="PF02575">
    <property type="entry name" value="YbaB_DNA_bd"/>
    <property type="match status" value="1"/>
</dbReference>
<reference evidence="2" key="1">
    <citation type="submission" date="2020-05" db="EMBL/GenBank/DDBJ databases">
        <authorList>
            <person name="Chiriac C."/>
            <person name="Salcher M."/>
            <person name="Ghai R."/>
            <person name="Kavagutti S V."/>
        </authorList>
    </citation>
    <scope>NUCLEOTIDE SEQUENCE</scope>
</reference>
<dbReference type="GO" id="GO:0005829">
    <property type="term" value="C:cytosol"/>
    <property type="evidence" value="ECO:0007669"/>
    <property type="project" value="TreeGrafter"/>
</dbReference>
<dbReference type="AlphaFoldDB" id="A0A6J6KXH8"/>
<dbReference type="Gene3D" id="3.30.1310.10">
    <property type="entry name" value="Nucleoid-associated protein YbaB-like domain"/>
    <property type="match status" value="1"/>
</dbReference>
<dbReference type="PANTHER" id="PTHR33449">
    <property type="entry name" value="NUCLEOID-ASSOCIATED PROTEIN YBAB"/>
    <property type="match status" value="1"/>
</dbReference>